<protein>
    <recommendedName>
        <fullName evidence="3">Ig-like domain-containing protein</fullName>
    </recommendedName>
</protein>
<dbReference type="InterPro" id="IPR013783">
    <property type="entry name" value="Ig-like_fold"/>
</dbReference>
<dbReference type="AlphaFoldDB" id="A0AAD9NWH7"/>
<evidence type="ECO:0000313" key="1">
    <source>
        <dbReference type="EMBL" id="KAK2183742.1"/>
    </source>
</evidence>
<organism evidence="1 2">
    <name type="scientific">Ridgeia piscesae</name>
    <name type="common">Tubeworm</name>
    <dbReference type="NCBI Taxonomy" id="27915"/>
    <lineage>
        <taxon>Eukaryota</taxon>
        <taxon>Metazoa</taxon>
        <taxon>Spiralia</taxon>
        <taxon>Lophotrochozoa</taxon>
        <taxon>Annelida</taxon>
        <taxon>Polychaeta</taxon>
        <taxon>Sedentaria</taxon>
        <taxon>Canalipalpata</taxon>
        <taxon>Sabellida</taxon>
        <taxon>Siboglinidae</taxon>
        <taxon>Ridgeia</taxon>
    </lineage>
</organism>
<dbReference type="InterPro" id="IPR036116">
    <property type="entry name" value="FN3_sf"/>
</dbReference>
<dbReference type="Gene3D" id="2.60.40.10">
    <property type="entry name" value="Immunoglobulins"/>
    <property type="match status" value="1"/>
</dbReference>
<gene>
    <name evidence="1" type="ORF">NP493_297g01023</name>
</gene>
<dbReference type="Proteomes" id="UP001209878">
    <property type="component" value="Unassembled WGS sequence"/>
</dbReference>
<dbReference type="SUPFAM" id="SSF49265">
    <property type="entry name" value="Fibronectin type III"/>
    <property type="match status" value="1"/>
</dbReference>
<keyword evidence="2" id="KW-1185">Reference proteome</keyword>
<evidence type="ECO:0008006" key="3">
    <source>
        <dbReference type="Google" id="ProtNLM"/>
    </source>
</evidence>
<reference evidence="1" key="1">
    <citation type="journal article" date="2023" name="Mol. Biol. Evol.">
        <title>Third-Generation Sequencing Reveals the Adaptive Role of the Epigenome in Three Deep-Sea Polychaetes.</title>
        <authorList>
            <person name="Perez M."/>
            <person name="Aroh O."/>
            <person name="Sun Y."/>
            <person name="Lan Y."/>
            <person name="Juniper S.K."/>
            <person name="Young C.R."/>
            <person name="Angers B."/>
            <person name="Qian P.Y."/>
        </authorList>
    </citation>
    <scope>NUCLEOTIDE SEQUENCE</scope>
    <source>
        <strain evidence="1">R07B-5</strain>
    </source>
</reference>
<evidence type="ECO:0000313" key="2">
    <source>
        <dbReference type="Proteomes" id="UP001209878"/>
    </source>
</evidence>
<proteinExistence type="predicted"/>
<dbReference type="InterPro" id="IPR036179">
    <property type="entry name" value="Ig-like_dom_sf"/>
</dbReference>
<comment type="caution">
    <text evidence="1">The sequence shown here is derived from an EMBL/GenBank/DDBJ whole genome shotgun (WGS) entry which is preliminary data.</text>
</comment>
<dbReference type="EMBL" id="JAODUO010000297">
    <property type="protein sequence ID" value="KAK2183742.1"/>
    <property type="molecule type" value="Genomic_DNA"/>
</dbReference>
<sequence length="124" mass="14116">MSRNVVIPTDPLVGTGDTLVVNCTLENTGPLNINSSTIFFKFGNTRLDAKYVHVMDKNTAQLRMPNMTRSQNSGHIFCYAVEYPVKPHITECRVYNWQKMVCRWEPASQDTGIATNQTLYWSLL</sequence>
<name>A0AAD9NWH7_RIDPI</name>
<accession>A0AAD9NWH7</accession>
<dbReference type="SUPFAM" id="SSF48726">
    <property type="entry name" value="Immunoglobulin"/>
    <property type="match status" value="1"/>
</dbReference>